<reference evidence="3" key="1">
    <citation type="submission" date="2023-07" db="EMBL/GenBank/DDBJ databases">
        <title>Functional and genomic diversity of the sorghum phyllosphere microbiome.</title>
        <authorList>
            <person name="Shade A."/>
        </authorList>
    </citation>
    <scope>NUCLEOTIDE SEQUENCE</scope>
    <source>
        <strain evidence="3">SORGH_AS_1067</strain>
    </source>
</reference>
<sequence>MTSATDLRWLLVVPKVPAQPSRHRVAVWRELRRAGAVPAAAGVWTLPDLPAFTDHLPTVRELVERGGGSMTVLVAAPYASDDLGLLRDAFEAVRRDEWAELVRDCGKLSAEIAKEIAQQKLTFGELEEEEQSLERLRRWHRDLLRRDALGLPEAADATARLAAVTEELAAYAELVFAANLPADEPTDG</sequence>
<gene>
    <name evidence="3" type="ORF">QE405_003551</name>
</gene>
<feature type="domain" description="ChrB N-terminal" evidence="2">
    <location>
        <begin position="24"/>
        <end position="179"/>
    </location>
</feature>
<name>A0AAJ1X544_9ACTN</name>
<evidence type="ECO:0000313" key="3">
    <source>
        <dbReference type="EMBL" id="MDQ1106267.1"/>
    </source>
</evidence>
<dbReference type="AlphaFoldDB" id="A0AAJ1X544"/>
<keyword evidence="1" id="KW-0175">Coiled coil</keyword>
<dbReference type="InterPro" id="IPR046858">
    <property type="entry name" value="ChrB_N"/>
</dbReference>
<accession>A0AAJ1X544</accession>
<dbReference type="RefSeq" id="WP_307203238.1">
    <property type="nucleotide sequence ID" value="NZ_JAUTAN010000001.1"/>
</dbReference>
<evidence type="ECO:0000259" key="2">
    <source>
        <dbReference type="Pfam" id="PF20229"/>
    </source>
</evidence>
<proteinExistence type="predicted"/>
<organism evidence="3 4">
    <name type="scientific">Nocardioides zeae</name>
    <dbReference type="NCBI Taxonomy" id="1457234"/>
    <lineage>
        <taxon>Bacteria</taxon>
        <taxon>Bacillati</taxon>
        <taxon>Actinomycetota</taxon>
        <taxon>Actinomycetes</taxon>
        <taxon>Propionibacteriales</taxon>
        <taxon>Nocardioidaceae</taxon>
        <taxon>Nocardioides</taxon>
    </lineage>
</organism>
<dbReference type="Proteomes" id="UP001239215">
    <property type="component" value="Unassembled WGS sequence"/>
</dbReference>
<evidence type="ECO:0000313" key="4">
    <source>
        <dbReference type="Proteomes" id="UP001239215"/>
    </source>
</evidence>
<feature type="coiled-coil region" evidence="1">
    <location>
        <begin position="116"/>
        <end position="146"/>
    </location>
</feature>
<dbReference type="Pfam" id="PF20229">
    <property type="entry name" value="ChrB_N"/>
    <property type="match status" value="1"/>
</dbReference>
<dbReference type="EMBL" id="JAUTAN010000001">
    <property type="protein sequence ID" value="MDQ1106267.1"/>
    <property type="molecule type" value="Genomic_DNA"/>
</dbReference>
<comment type="caution">
    <text evidence="3">The sequence shown here is derived from an EMBL/GenBank/DDBJ whole genome shotgun (WGS) entry which is preliminary data.</text>
</comment>
<protein>
    <recommendedName>
        <fullName evidence="2">ChrB N-terminal domain-containing protein</fullName>
    </recommendedName>
</protein>
<evidence type="ECO:0000256" key="1">
    <source>
        <dbReference type="SAM" id="Coils"/>
    </source>
</evidence>